<feature type="compositionally biased region" description="Basic and acidic residues" evidence="1">
    <location>
        <begin position="32"/>
        <end position="53"/>
    </location>
</feature>
<feature type="compositionally biased region" description="Basic residues" evidence="1">
    <location>
        <begin position="54"/>
        <end position="63"/>
    </location>
</feature>
<dbReference type="AlphaFoldDB" id="A0A1V4JGJ5"/>
<protein>
    <submittedName>
        <fullName evidence="2">Uncharacterized protein</fullName>
    </submittedName>
</protein>
<sequence length="76" mass="7986">MRAAAPPPFRPSRGRAAEPRPHGGTQASSPPRARDVCRGRAKEGAARSAESRRGGAKKGRPGRRLAPPPSVRGLKV</sequence>
<evidence type="ECO:0000313" key="3">
    <source>
        <dbReference type="Proteomes" id="UP000190648"/>
    </source>
</evidence>
<reference evidence="2 3" key="1">
    <citation type="submission" date="2016-02" db="EMBL/GenBank/DDBJ databases">
        <title>Band-tailed pigeon sequencing and assembly.</title>
        <authorList>
            <person name="Soares A.E."/>
            <person name="Novak B.J."/>
            <person name="Rice E.S."/>
            <person name="O'Connell B."/>
            <person name="Chang D."/>
            <person name="Weber S."/>
            <person name="Shapiro B."/>
        </authorList>
    </citation>
    <scope>NUCLEOTIDE SEQUENCE [LARGE SCALE GENOMIC DNA]</scope>
    <source>
        <strain evidence="2">BTP2013</strain>
        <tissue evidence="2">Blood</tissue>
    </source>
</reference>
<proteinExistence type="predicted"/>
<keyword evidence="3" id="KW-1185">Reference proteome</keyword>
<evidence type="ECO:0000313" key="2">
    <source>
        <dbReference type="EMBL" id="OPJ71165.1"/>
    </source>
</evidence>
<feature type="region of interest" description="Disordered" evidence="1">
    <location>
        <begin position="1"/>
        <end position="76"/>
    </location>
</feature>
<feature type="compositionally biased region" description="Pro residues" evidence="1">
    <location>
        <begin position="1"/>
        <end position="10"/>
    </location>
</feature>
<dbReference type="Proteomes" id="UP000190648">
    <property type="component" value="Unassembled WGS sequence"/>
</dbReference>
<gene>
    <name evidence="2" type="ORF">AV530_017433</name>
</gene>
<name>A0A1V4JGJ5_PATFA</name>
<evidence type="ECO:0000256" key="1">
    <source>
        <dbReference type="SAM" id="MobiDB-lite"/>
    </source>
</evidence>
<organism evidence="2 3">
    <name type="scientific">Patagioenas fasciata monilis</name>
    <dbReference type="NCBI Taxonomy" id="372326"/>
    <lineage>
        <taxon>Eukaryota</taxon>
        <taxon>Metazoa</taxon>
        <taxon>Chordata</taxon>
        <taxon>Craniata</taxon>
        <taxon>Vertebrata</taxon>
        <taxon>Euteleostomi</taxon>
        <taxon>Archelosauria</taxon>
        <taxon>Archosauria</taxon>
        <taxon>Dinosauria</taxon>
        <taxon>Saurischia</taxon>
        <taxon>Theropoda</taxon>
        <taxon>Coelurosauria</taxon>
        <taxon>Aves</taxon>
        <taxon>Neognathae</taxon>
        <taxon>Neoaves</taxon>
        <taxon>Columbimorphae</taxon>
        <taxon>Columbiformes</taxon>
        <taxon>Columbidae</taxon>
        <taxon>Patagioenas</taxon>
    </lineage>
</organism>
<comment type="caution">
    <text evidence="2">The sequence shown here is derived from an EMBL/GenBank/DDBJ whole genome shotgun (WGS) entry which is preliminary data.</text>
</comment>
<accession>A0A1V4JGJ5</accession>
<dbReference type="EMBL" id="LSYS01007721">
    <property type="protein sequence ID" value="OPJ71165.1"/>
    <property type="molecule type" value="Genomic_DNA"/>
</dbReference>